<dbReference type="SUPFAM" id="SSF63748">
    <property type="entry name" value="Tudor/PWWP/MBT"/>
    <property type="match status" value="1"/>
</dbReference>
<dbReference type="PROSITE" id="PS51138">
    <property type="entry name" value="ENT"/>
    <property type="match status" value="1"/>
</dbReference>
<dbReference type="Pfam" id="PF03735">
    <property type="entry name" value="ENT"/>
    <property type="match status" value="1"/>
</dbReference>
<comment type="subcellular location">
    <subcellularLocation>
        <location evidence="1">Nucleus</location>
    </subcellularLocation>
</comment>
<dbReference type="AlphaFoldDB" id="A0ABC8TPA6"/>
<evidence type="ECO:0000256" key="3">
    <source>
        <dbReference type="SAM" id="MobiDB-lite"/>
    </source>
</evidence>
<dbReference type="SMART" id="SM01191">
    <property type="entry name" value="ENT"/>
    <property type="match status" value="1"/>
</dbReference>
<accession>A0ABC8TPA6</accession>
<evidence type="ECO:0000256" key="2">
    <source>
        <dbReference type="ARBA" id="ARBA00023242"/>
    </source>
</evidence>
<evidence type="ECO:0000313" key="5">
    <source>
        <dbReference type="EMBL" id="CAK9171304.1"/>
    </source>
</evidence>
<reference evidence="5 6" key="1">
    <citation type="submission" date="2024-02" db="EMBL/GenBank/DDBJ databases">
        <authorList>
            <person name="Vignale AGUSTIN F."/>
            <person name="Sosa J E."/>
            <person name="Modenutti C."/>
        </authorList>
    </citation>
    <scope>NUCLEOTIDE SEQUENCE [LARGE SCALE GENOMIC DNA]</scope>
</reference>
<dbReference type="Gene3D" id="1.10.1240.40">
    <property type="entry name" value="ENT domain"/>
    <property type="match status" value="1"/>
</dbReference>
<organism evidence="5 6">
    <name type="scientific">Ilex paraguariensis</name>
    <name type="common">yerba mate</name>
    <dbReference type="NCBI Taxonomy" id="185542"/>
    <lineage>
        <taxon>Eukaryota</taxon>
        <taxon>Viridiplantae</taxon>
        <taxon>Streptophyta</taxon>
        <taxon>Embryophyta</taxon>
        <taxon>Tracheophyta</taxon>
        <taxon>Spermatophyta</taxon>
        <taxon>Magnoliopsida</taxon>
        <taxon>eudicotyledons</taxon>
        <taxon>Gunneridae</taxon>
        <taxon>Pentapetalae</taxon>
        <taxon>asterids</taxon>
        <taxon>campanulids</taxon>
        <taxon>Aquifoliales</taxon>
        <taxon>Aquifoliaceae</taxon>
        <taxon>Ilex</taxon>
    </lineage>
</organism>
<sequence>MDYRVIDSSGTDDDLPPSHYNTVSRGDRVTGNGRSVVNSAPHSRMHGDMELQIHKIEQEAYGAILRAFKAQSDALTWEKEGLITELRKELRVSDDEHRDLLNRVNADDLIVRIREWRKAGGNHNTMLNMLHPVHDLVPSPSVSGSRKRQKTSQSIPLPFGTPSQLLHPQMVAGTTQPSSTAAKWGPASGAGGKKSRPYPSTGPRGQLANHGYSGALLPNEPTGTAGDPLIGRKVMTRWPEDKNFYEAVIIDYNPVEGRHALVYDGNTPNETWEWVDLKEASLIHYLYYLKHLVSLSPFFFQQQESKKIC</sequence>
<gene>
    <name evidence="5" type="ORF">ILEXP_LOCUS40858</name>
</gene>
<dbReference type="GO" id="GO:0005634">
    <property type="term" value="C:nucleus"/>
    <property type="evidence" value="ECO:0007669"/>
    <property type="project" value="UniProtKB-SubCell"/>
</dbReference>
<dbReference type="InterPro" id="IPR033485">
    <property type="entry name" value="EMSY-LIKE_plant"/>
</dbReference>
<feature type="region of interest" description="Disordered" evidence="3">
    <location>
        <begin position="137"/>
        <end position="226"/>
    </location>
</feature>
<feature type="region of interest" description="Disordered" evidence="3">
    <location>
        <begin position="1"/>
        <end position="34"/>
    </location>
</feature>
<dbReference type="InterPro" id="IPR036142">
    <property type="entry name" value="ENT_dom-like_sf"/>
</dbReference>
<name>A0ABC8TPA6_9AQUA</name>
<dbReference type="SUPFAM" id="SSF158639">
    <property type="entry name" value="ENT-like"/>
    <property type="match status" value="1"/>
</dbReference>
<keyword evidence="6" id="KW-1185">Reference proteome</keyword>
<comment type="caution">
    <text evidence="5">The sequence shown here is derived from an EMBL/GenBank/DDBJ whole genome shotgun (WGS) entry which is preliminary data.</text>
</comment>
<dbReference type="CDD" id="cd20404">
    <property type="entry name" value="Tudor_Agenet_AtEML-like"/>
    <property type="match status" value="1"/>
</dbReference>
<dbReference type="Proteomes" id="UP001642360">
    <property type="component" value="Unassembled WGS sequence"/>
</dbReference>
<proteinExistence type="predicted"/>
<protein>
    <recommendedName>
        <fullName evidence="4">ENT domain-containing protein</fullName>
    </recommendedName>
</protein>
<dbReference type="Gene3D" id="2.30.30.140">
    <property type="match status" value="1"/>
</dbReference>
<dbReference type="FunFam" id="1.10.1240.40:FF:000005">
    <property type="entry name" value="ENT domain containing protein, expressed"/>
    <property type="match status" value="1"/>
</dbReference>
<evidence type="ECO:0000259" key="4">
    <source>
        <dbReference type="PROSITE" id="PS51138"/>
    </source>
</evidence>
<dbReference type="InterPro" id="IPR005491">
    <property type="entry name" value="ENT_dom"/>
</dbReference>
<dbReference type="PANTHER" id="PTHR33432:SF27">
    <property type="entry name" value="PROTEIN EMSY-LIKE 3"/>
    <property type="match status" value="1"/>
</dbReference>
<dbReference type="PANTHER" id="PTHR33432">
    <property type="entry name" value="PROTEIN EMSY-LIKE 4"/>
    <property type="match status" value="1"/>
</dbReference>
<feature type="domain" description="ENT" evidence="4">
    <location>
        <begin position="49"/>
        <end position="136"/>
    </location>
</feature>
<feature type="compositionally biased region" description="Polar residues" evidence="3">
    <location>
        <begin position="151"/>
        <end position="181"/>
    </location>
</feature>
<keyword evidence="2" id="KW-0539">Nucleus</keyword>
<dbReference type="EMBL" id="CAUOFW020005707">
    <property type="protein sequence ID" value="CAK9171304.1"/>
    <property type="molecule type" value="Genomic_DNA"/>
</dbReference>
<evidence type="ECO:0000256" key="1">
    <source>
        <dbReference type="ARBA" id="ARBA00004123"/>
    </source>
</evidence>
<evidence type="ECO:0000313" key="6">
    <source>
        <dbReference type="Proteomes" id="UP001642360"/>
    </source>
</evidence>